<feature type="non-terminal residue" evidence="3">
    <location>
        <position position="329"/>
    </location>
</feature>
<feature type="domain" description="TMEM62 C-terminal" evidence="2">
    <location>
        <begin position="108"/>
        <end position="228"/>
    </location>
</feature>
<feature type="transmembrane region" description="Helical" evidence="1">
    <location>
        <begin position="201"/>
        <end position="219"/>
    </location>
</feature>
<keyword evidence="1 3" id="KW-0812">Transmembrane</keyword>
<feature type="transmembrane region" description="Helical" evidence="1">
    <location>
        <begin position="99"/>
        <end position="118"/>
    </location>
</feature>
<accession>A0A7T8JWT0</accession>
<dbReference type="Proteomes" id="UP000595437">
    <property type="component" value="Chromosome 13"/>
</dbReference>
<gene>
    <name evidence="3" type="ORF">FKW44_018447</name>
</gene>
<dbReference type="OrthoDB" id="27234at2759"/>
<evidence type="ECO:0000259" key="2">
    <source>
        <dbReference type="Pfam" id="PF24394"/>
    </source>
</evidence>
<keyword evidence="1" id="KW-0472">Membrane</keyword>
<feature type="transmembrane region" description="Helical" evidence="1">
    <location>
        <begin position="259"/>
        <end position="281"/>
    </location>
</feature>
<proteinExistence type="predicted"/>
<dbReference type="EMBL" id="CP045902">
    <property type="protein sequence ID" value="QQP37988.1"/>
    <property type="molecule type" value="Genomic_DNA"/>
</dbReference>
<reference evidence="4" key="1">
    <citation type="submission" date="2021-01" db="EMBL/GenBank/DDBJ databases">
        <title>Caligus Genome Assembly.</title>
        <authorList>
            <person name="Gallardo-Escarate C."/>
        </authorList>
    </citation>
    <scope>NUCLEOTIDE SEQUENCE [LARGE SCALE GENOMIC DNA]</scope>
</reference>
<dbReference type="InterPro" id="IPR056230">
    <property type="entry name" value="TMEM62_C"/>
</dbReference>
<dbReference type="AlphaFoldDB" id="A0A7T8JWT0"/>
<evidence type="ECO:0000313" key="4">
    <source>
        <dbReference type="Proteomes" id="UP000595437"/>
    </source>
</evidence>
<organism evidence="3 4">
    <name type="scientific">Caligus rogercresseyi</name>
    <name type="common">Sea louse</name>
    <dbReference type="NCBI Taxonomy" id="217165"/>
    <lineage>
        <taxon>Eukaryota</taxon>
        <taxon>Metazoa</taxon>
        <taxon>Ecdysozoa</taxon>
        <taxon>Arthropoda</taxon>
        <taxon>Crustacea</taxon>
        <taxon>Multicrustacea</taxon>
        <taxon>Hexanauplia</taxon>
        <taxon>Copepoda</taxon>
        <taxon>Siphonostomatoida</taxon>
        <taxon>Caligidae</taxon>
        <taxon>Caligus</taxon>
    </lineage>
</organism>
<evidence type="ECO:0000313" key="3">
    <source>
        <dbReference type="EMBL" id="QQP37988.1"/>
    </source>
</evidence>
<feature type="transmembrane region" description="Helical" evidence="1">
    <location>
        <begin position="154"/>
        <end position="176"/>
    </location>
</feature>
<dbReference type="Pfam" id="PF24394">
    <property type="entry name" value="TMEM62_C"/>
    <property type="match status" value="1"/>
</dbReference>
<name>A0A7T8JWT0_CALRO</name>
<feature type="transmembrane region" description="Helical" evidence="1">
    <location>
        <begin position="231"/>
        <end position="253"/>
    </location>
</feature>
<evidence type="ECO:0000256" key="1">
    <source>
        <dbReference type="SAM" id="Phobius"/>
    </source>
</evidence>
<protein>
    <submittedName>
        <fullName evidence="3">Transmembrane protein 62like</fullName>
    </submittedName>
</protein>
<keyword evidence="1" id="KW-1133">Transmembrane helix</keyword>
<keyword evidence="4" id="KW-1185">Reference proteome</keyword>
<sequence length="329" mass="37270">VLIFGDVVSAVAKIENSHSQEAILVPLYRKDINHPLFVGNWSSGIDFQTGAHRITILANNSRGQEFPTSQLFSFDGSGKYFGIVERILIMSNWVTATQLISGLLTFGLTLLLCTARALSHQRTTSMRWLRKGGRGGYCLTQLDNILLLSSHRELLLPLVVYILYIQFGPWAVGYFISDRLGILFAWGMFIDGSFLPADTTYLFAIFHALLCEIPLIFLISNSLVRERSTRFLSFLYGESGWLLYMLVQFAHIILFYSSYGLLAALGPIRIGTLIFSGYLWLRATTLSENPELHKNSPDSIGQVQLKFKGSFPSYNRYRYFKTLSYETKH</sequence>